<organism evidence="1 2">
    <name type="scientific">Puccinia sorghi</name>
    <dbReference type="NCBI Taxonomy" id="27349"/>
    <lineage>
        <taxon>Eukaryota</taxon>
        <taxon>Fungi</taxon>
        <taxon>Dikarya</taxon>
        <taxon>Basidiomycota</taxon>
        <taxon>Pucciniomycotina</taxon>
        <taxon>Pucciniomycetes</taxon>
        <taxon>Pucciniales</taxon>
        <taxon>Pucciniaceae</taxon>
        <taxon>Puccinia</taxon>
    </lineage>
</organism>
<dbReference type="EMBL" id="LAVV01012327">
    <property type="protein sequence ID" value="KNZ46786.1"/>
    <property type="molecule type" value="Genomic_DNA"/>
</dbReference>
<name>A0A0L6UE44_9BASI</name>
<reference evidence="1 2" key="1">
    <citation type="submission" date="2015-08" db="EMBL/GenBank/DDBJ databases">
        <title>Next Generation Sequencing and Analysis of the Genome of Puccinia sorghi L Schw, the Causal Agent of Maize Common Rust.</title>
        <authorList>
            <person name="Rochi L."/>
            <person name="Burguener G."/>
            <person name="Darino M."/>
            <person name="Turjanski A."/>
            <person name="Kreff E."/>
            <person name="Dieguez M.J."/>
            <person name="Sacco F."/>
        </authorList>
    </citation>
    <scope>NUCLEOTIDE SEQUENCE [LARGE SCALE GENOMIC DNA]</scope>
    <source>
        <strain evidence="1 2">RO10H11247</strain>
    </source>
</reference>
<proteinExistence type="predicted"/>
<accession>A0A0L6UE44</accession>
<dbReference type="VEuPathDB" id="FungiDB:VP01_694g1"/>
<keyword evidence="2" id="KW-1185">Reference proteome</keyword>
<evidence type="ECO:0000313" key="1">
    <source>
        <dbReference type="EMBL" id="KNZ46786.1"/>
    </source>
</evidence>
<comment type="caution">
    <text evidence="1">The sequence shown here is derived from an EMBL/GenBank/DDBJ whole genome shotgun (WGS) entry which is preliminary data.</text>
</comment>
<protein>
    <submittedName>
        <fullName evidence="1">Uncharacterized protein</fullName>
    </submittedName>
</protein>
<dbReference type="Proteomes" id="UP000037035">
    <property type="component" value="Unassembled WGS sequence"/>
</dbReference>
<dbReference type="AlphaFoldDB" id="A0A0L6UE44"/>
<dbReference type="OrthoDB" id="2505963at2759"/>
<sequence>MIQGEPILCQFRERGEYWPVLLLGPATLDSLKQKTQLLQQRYSVKFCNQTTANVPCSFFLNLRELGFYSAQLTFFFNFWMNQIGQLVTIGVLFEVFHPELLDFSKSLDSIVSSDTSPEVAQMHNERYLNGNCRSRLEIPKGIGYGSYDEEVIVQVSRYLVERYIYNFPRSMSLGIDKRFLDLSPSQKIRYVNKILTLEVCVLITITKVDEAVKNGTSLDPSHLCAANIMLNKQ</sequence>
<dbReference type="STRING" id="27349.A0A0L6UE44"/>
<gene>
    <name evidence="1" type="ORF">VP01_694g1</name>
</gene>
<evidence type="ECO:0000313" key="2">
    <source>
        <dbReference type="Proteomes" id="UP000037035"/>
    </source>
</evidence>